<organism evidence="2 3">
    <name type="scientific">Desulfuromonas thiophila</name>
    <dbReference type="NCBI Taxonomy" id="57664"/>
    <lineage>
        <taxon>Bacteria</taxon>
        <taxon>Pseudomonadati</taxon>
        <taxon>Thermodesulfobacteriota</taxon>
        <taxon>Desulfuromonadia</taxon>
        <taxon>Desulfuromonadales</taxon>
        <taxon>Desulfuromonadaceae</taxon>
        <taxon>Desulfuromonas</taxon>
    </lineage>
</organism>
<dbReference type="PROSITE" id="PS50851">
    <property type="entry name" value="CHEW"/>
    <property type="match status" value="1"/>
</dbReference>
<protein>
    <submittedName>
        <fullName evidence="2">CheW protein</fullName>
    </submittedName>
</protein>
<dbReference type="GO" id="GO:0005829">
    <property type="term" value="C:cytosol"/>
    <property type="evidence" value="ECO:0007669"/>
    <property type="project" value="TreeGrafter"/>
</dbReference>
<dbReference type="Gene3D" id="2.40.50.180">
    <property type="entry name" value="CheA-289, Domain 4"/>
    <property type="match status" value="1"/>
</dbReference>
<gene>
    <name evidence="2" type="ORF">SAMN05661003_1352</name>
</gene>
<feature type="domain" description="CheW-like" evidence="1">
    <location>
        <begin position="8"/>
        <end position="152"/>
    </location>
</feature>
<dbReference type="PANTHER" id="PTHR22617">
    <property type="entry name" value="CHEMOTAXIS SENSOR HISTIDINE KINASE-RELATED"/>
    <property type="match status" value="1"/>
</dbReference>
<dbReference type="InterPro" id="IPR039315">
    <property type="entry name" value="CheW"/>
</dbReference>
<dbReference type="STRING" id="57664.SAMN05661003_1352"/>
<name>A0A1G7FAR7_9BACT</name>
<dbReference type="GO" id="GO:0006935">
    <property type="term" value="P:chemotaxis"/>
    <property type="evidence" value="ECO:0007669"/>
    <property type="project" value="InterPro"/>
</dbReference>
<dbReference type="Pfam" id="PF01584">
    <property type="entry name" value="CheW"/>
    <property type="match status" value="1"/>
</dbReference>
<dbReference type="SMART" id="SM00260">
    <property type="entry name" value="CheW"/>
    <property type="match status" value="1"/>
</dbReference>
<dbReference type="GO" id="GO:0007165">
    <property type="term" value="P:signal transduction"/>
    <property type="evidence" value="ECO:0007669"/>
    <property type="project" value="InterPro"/>
</dbReference>
<dbReference type="Gene3D" id="2.30.30.40">
    <property type="entry name" value="SH3 Domains"/>
    <property type="match status" value="1"/>
</dbReference>
<dbReference type="Proteomes" id="UP000243205">
    <property type="component" value="Unassembled WGS sequence"/>
</dbReference>
<evidence type="ECO:0000313" key="3">
    <source>
        <dbReference type="Proteomes" id="UP000243205"/>
    </source>
</evidence>
<dbReference type="PANTHER" id="PTHR22617:SF41">
    <property type="entry name" value="CHEMOTAXIS SIGNAL TRANSDUCTION SYSTEM ADAPTOR PROTEIN CHEW"/>
    <property type="match status" value="1"/>
</dbReference>
<evidence type="ECO:0000313" key="2">
    <source>
        <dbReference type="EMBL" id="SDE72605.1"/>
    </source>
</evidence>
<dbReference type="SUPFAM" id="SSF50341">
    <property type="entry name" value="CheW-like"/>
    <property type="match status" value="1"/>
</dbReference>
<dbReference type="CDD" id="cd00732">
    <property type="entry name" value="CheW"/>
    <property type="match status" value="1"/>
</dbReference>
<dbReference type="RefSeq" id="WP_092080881.1">
    <property type="nucleotide sequence ID" value="NZ_CALFZY010000020.1"/>
</dbReference>
<evidence type="ECO:0000259" key="1">
    <source>
        <dbReference type="PROSITE" id="PS50851"/>
    </source>
</evidence>
<dbReference type="InterPro" id="IPR036061">
    <property type="entry name" value="CheW-like_dom_sf"/>
</dbReference>
<proteinExistence type="predicted"/>
<dbReference type="InterPro" id="IPR002545">
    <property type="entry name" value="CheW-lke_dom"/>
</dbReference>
<reference evidence="3" key="1">
    <citation type="submission" date="2016-10" db="EMBL/GenBank/DDBJ databases">
        <authorList>
            <person name="Varghese N."/>
            <person name="Submissions S."/>
        </authorList>
    </citation>
    <scope>NUCLEOTIDE SEQUENCE [LARGE SCALE GENOMIC DNA]</scope>
    <source>
        <strain evidence="3">DSM 8987</strain>
    </source>
</reference>
<dbReference type="EMBL" id="FNAQ01000035">
    <property type="protein sequence ID" value="SDE72605.1"/>
    <property type="molecule type" value="Genomic_DNA"/>
</dbReference>
<sequence>MASGEKQTSQYLTFSLDHEIFALNIETVREVLDVSTLTRVPRMPAFMCGVINLRGSAVAVVDMRRKFSLPAADETVNTCIIICEVTIDGEGTVLGCLVDAVQEVLELDRQEIEPPPRMGTRLETGFIQGMGRRGEQFILLLDLDRVFSTDELLQLQRQEQAPAV</sequence>
<dbReference type="OrthoDB" id="9790406at2"/>
<keyword evidence="3" id="KW-1185">Reference proteome</keyword>
<dbReference type="AlphaFoldDB" id="A0A1G7FAR7"/>
<accession>A0A1G7FAR7</accession>